<evidence type="ECO:0000313" key="10">
    <source>
        <dbReference type="Proteomes" id="UP000007963"/>
    </source>
</evidence>
<dbReference type="RefSeq" id="XP_001211428.1">
    <property type="nucleotide sequence ID" value="XM_001211428.1"/>
</dbReference>
<dbReference type="Gene3D" id="4.10.240.10">
    <property type="entry name" value="Zn(2)-C6 fungal-type DNA-binding domain"/>
    <property type="match status" value="1"/>
</dbReference>
<comment type="subcellular location">
    <subcellularLocation>
        <location evidence="1">Nucleus</location>
    </subcellularLocation>
</comment>
<dbReference type="SUPFAM" id="SSF57701">
    <property type="entry name" value="Zn2/Cys6 DNA-binding domain"/>
    <property type="match status" value="1"/>
</dbReference>
<dbReference type="Gene3D" id="3.40.50.1820">
    <property type="entry name" value="alpha/beta hydrolase"/>
    <property type="match status" value="1"/>
</dbReference>
<dbReference type="GO" id="GO:0006351">
    <property type="term" value="P:DNA-templated transcription"/>
    <property type="evidence" value="ECO:0007669"/>
    <property type="project" value="InterPro"/>
</dbReference>
<evidence type="ECO:0000256" key="4">
    <source>
        <dbReference type="ARBA" id="ARBA00023125"/>
    </source>
</evidence>
<dbReference type="SMART" id="SM00906">
    <property type="entry name" value="Fungal_trans"/>
    <property type="match status" value="1"/>
</dbReference>
<dbReference type="PROSITE" id="PS50048">
    <property type="entry name" value="ZN2_CY6_FUNGAL_2"/>
    <property type="match status" value="1"/>
</dbReference>
<dbReference type="SMART" id="SM00066">
    <property type="entry name" value="GAL4"/>
    <property type="match status" value="1"/>
</dbReference>
<keyword evidence="3" id="KW-0805">Transcription regulation</keyword>
<dbReference type="GO" id="GO:0009893">
    <property type="term" value="P:positive regulation of metabolic process"/>
    <property type="evidence" value="ECO:0007669"/>
    <property type="project" value="UniProtKB-ARBA"/>
</dbReference>
<dbReference type="HOGENOM" id="CLU_298077_0_0_1"/>
<evidence type="ECO:0000259" key="8">
    <source>
        <dbReference type="PROSITE" id="PS50048"/>
    </source>
</evidence>
<dbReference type="InterPro" id="IPR001138">
    <property type="entry name" value="Zn2Cys6_DnaBD"/>
</dbReference>
<proteinExistence type="predicted"/>
<evidence type="ECO:0000256" key="7">
    <source>
        <dbReference type="SAM" id="MobiDB-lite"/>
    </source>
</evidence>
<evidence type="ECO:0000313" key="9">
    <source>
        <dbReference type="EMBL" id="EAU37212.1"/>
    </source>
</evidence>
<dbReference type="InterPro" id="IPR007219">
    <property type="entry name" value="XnlR_reg_dom"/>
</dbReference>
<dbReference type="SUPFAM" id="SSF53474">
    <property type="entry name" value="alpha/beta-Hydrolases"/>
    <property type="match status" value="1"/>
</dbReference>
<dbReference type="GO" id="GO:0003677">
    <property type="term" value="F:DNA binding"/>
    <property type="evidence" value="ECO:0007669"/>
    <property type="project" value="UniProtKB-KW"/>
</dbReference>
<dbReference type="Pfam" id="PF04082">
    <property type="entry name" value="Fungal_trans"/>
    <property type="match status" value="1"/>
</dbReference>
<dbReference type="EMBL" id="CH476596">
    <property type="protein sequence ID" value="EAU37212.1"/>
    <property type="molecule type" value="Genomic_DNA"/>
</dbReference>
<sequence>MRITLPKLHLLLSYNSSPLKPIQATVTHHLPLADGRTLAFTEYGSPTGHPLLYFHGYPSSGREASAIHALAQRHNLRIISPDRPGFGQSTFQPSRRIADWPADVSALTRHLGIPRFAVLGCSGGGPYAVACAHALPDVLSAVGVFAGGGPWSAGTRDIGLTRRSTAWASVRWPRVLGVVFDVVVGGMRWVAGTRVVSRMIENWLEKSAVDGEEKKVPVSERRVRLLEMVFGGFAQGTAAAVQEARLLSQDWGVRFEDVKYDRILIWHGTRDVNSPIRLTRWMAERLPHAVLTEWDENHYTMGHRIDEALEKLVEEIQSKEAQIYNVFNQDMPNSYEIARVGPIAPPRHHSMFTFSRKRGRKSTSCSQCHARKQKCNQEHPCSRCVERDVPHLCRWPADHTDRTPSTAKKQDRSERSEAVHTNTQGTELGQLYIARGAPSFFGNSYFGHQVAARMIHESAPDLPPMSLLSSKDSLQSFRNDSGPFSQVWDLLGLLPRNKITVDRLIERFLTEVNWAVDTVHAETFRAQFAEFWGRKFGFDEIAGVDLRWLALLFIILAFSVLLERPATPSPEKRRESEEASLRFYWAARRAIVISPSFHGESLDLVRAGLMVTRYLLYTRQVAESWLTISFAMRMAQAQGMHVDGEKWGLSPKATETRRRLWANLYMLDKTIALALGRPYAISDHMCLIQAPENVWLDDVPDDQSATVTSNPLSDPTPSAITLIGHGLAKIAGEIQDRCFGLYPAAYDVVVEMDEKLVAWKEQLPAYFALDSTDTSLDSSRAFLPWHRLFLHSAFHFARITLHRPYLLRESITNRFRLSHEACISSASSDLKMRLRALTHGTAENMRWTLGTHNMFNSALILGIIAVRRPNAAQTAGILDDLDEYCEKLRKDPWLNEFGLAEVKVVELCIARTRGLTRDSGDVHRQDEQGPSVGAVPVSEVRGSGPSSAPLLSAIDPSMDISAVDASTHPPGSSPDMMWPAIWEDQNFAFPDAADLETWEHMISEIAYHM</sequence>
<dbReference type="Pfam" id="PF00172">
    <property type="entry name" value="Zn_clus"/>
    <property type="match status" value="1"/>
</dbReference>
<dbReference type="InterPro" id="IPR029058">
    <property type="entry name" value="AB_hydrolase_fold"/>
</dbReference>
<dbReference type="AlphaFoldDB" id="Q0CVN4"/>
<dbReference type="OrthoDB" id="294702at2759"/>
<dbReference type="GO" id="GO:0005634">
    <property type="term" value="C:nucleus"/>
    <property type="evidence" value="ECO:0007669"/>
    <property type="project" value="UniProtKB-SubCell"/>
</dbReference>
<keyword evidence="5" id="KW-0804">Transcription</keyword>
<evidence type="ECO:0000256" key="5">
    <source>
        <dbReference type="ARBA" id="ARBA00023163"/>
    </source>
</evidence>
<gene>
    <name evidence="9" type="ORF">ATEG_02250</name>
</gene>
<dbReference type="CDD" id="cd00067">
    <property type="entry name" value="GAL4"/>
    <property type="match status" value="1"/>
</dbReference>
<dbReference type="GeneID" id="4316785"/>
<protein>
    <recommendedName>
        <fullName evidence="8">Zn(2)-C6 fungal-type domain-containing protein</fullName>
    </recommendedName>
</protein>
<dbReference type="Pfam" id="PF00561">
    <property type="entry name" value="Abhydrolase_1"/>
    <property type="match status" value="1"/>
</dbReference>
<accession>Q0CVN4</accession>
<feature type="region of interest" description="Disordered" evidence="7">
    <location>
        <begin position="916"/>
        <end position="948"/>
    </location>
</feature>
<dbReference type="eggNOG" id="ENOG502QS8H">
    <property type="taxonomic scope" value="Eukaryota"/>
</dbReference>
<feature type="domain" description="Zn(2)-C6 fungal-type" evidence="8">
    <location>
        <begin position="364"/>
        <end position="395"/>
    </location>
</feature>
<reference evidence="10" key="1">
    <citation type="submission" date="2005-09" db="EMBL/GenBank/DDBJ databases">
        <title>Annotation of the Aspergillus terreus NIH2624 genome.</title>
        <authorList>
            <person name="Birren B.W."/>
            <person name="Lander E.S."/>
            <person name="Galagan J.E."/>
            <person name="Nusbaum C."/>
            <person name="Devon K."/>
            <person name="Henn M."/>
            <person name="Ma L.-J."/>
            <person name="Jaffe D.B."/>
            <person name="Butler J."/>
            <person name="Alvarez P."/>
            <person name="Gnerre S."/>
            <person name="Grabherr M."/>
            <person name="Kleber M."/>
            <person name="Mauceli E.W."/>
            <person name="Brockman W."/>
            <person name="Rounsley S."/>
            <person name="Young S.K."/>
            <person name="LaButti K."/>
            <person name="Pushparaj V."/>
            <person name="DeCaprio D."/>
            <person name="Crawford M."/>
            <person name="Koehrsen M."/>
            <person name="Engels R."/>
            <person name="Montgomery P."/>
            <person name="Pearson M."/>
            <person name="Howarth C."/>
            <person name="Larson L."/>
            <person name="Luoma S."/>
            <person name="White J."/>
            <person name="Alvarado L."/>
            <person name="Kodira C.D."/>
            <person name="Zeng Q."/>
            <person name="Oleary S."/>
            <person name="Yandava C."/>
            <person name="Denning D.W."/>
            <person name="Nierman W.C."/>
            <person name="Milne T."/>
            <person name="Madden K."/>
        </authorList>
    </citation>
    <scope>NUCLEOTIDE SEQUENCE [LARGE SCALE GENOMIC DNA]</scope>
    <source>
        <strain evidence="10">NIH 2624 / FGSC A1156</strain>
    </source>
</reference>
<name>Q0CVN4_ASPTN</name>
<dbReference type="CDD" id="cd12148">
    <property type="entry name" value="fungal_TF_MHR"/>
    <property type="match status" value="1"/>
</dbReference>
<keyword evidence="4" id="KW-0238">DNA-binding</keyword>
<dbReference type="STRING" id="341663.Q0CVN4"/>
<organism evidence="9 10">
    <name type="scientific">Aspergillus terreus (strain NIH 2624 / FGSC A1156)</name>
    <dbReference type="NCBI Taxonomy" id="341663"/>
    <lineage>
        <taxon>Eukaryota</taxon>
        <taxon>Fungi</taxon>
        <taxon>Dikarya</taxon>
        <taxon>Ascomycota</taxon>
        <taxon>Pezizomycotina</taxon>
        <taxon>Eurotiomycetes</taxon>
        <taxon>Eurotiomycetidae</taxon>
        <taxon>Eurotiales</taxon>
        <taxon>Aspergillaceae</taxon>
        <taxon>Aspergillus</taxon>
        <taxon>Aspergillus subgen. Circumdati</taxon>
    </lineage>
</organism>
<dbReference type="InterPro" id="IPR000073">
    <property type="entry name" value="AB_hydrolase_1"/>
</dbReference>
<feature type="compositionally biased region" description="Basic and acidic residues" evidence="7">
    <location>
        <begin position="395"/>
        <end position="418"/>
    </location>
</feature>
<keyword evidence="6" id="KW-0539">Nucleus</keyword>
<feature type="region of interest" description="Disordered" evidence="7">
    <location>
        <begin position="395"/>
        <end position="423"/>
    </location>
</feature>
<keyword evidence="2" id="KW-0479">Metal-binding</keyword>
<dbReference type="GO" id="GO:0008270">
    <property type="term" value="F:zinc ion binding"/>
    <property type="evidence" value="ECO:0007669"/>
    <property type="project" value="InterPro"/>
</dbReference>
<feature type="compositionally biased region" description="Basic and acidic residues" evidence="7">
    <location>
        <begin position="916"/>
        <end position="927"/>
    </location>
</feature>
<evidence type="ECO:0000256" key="3">
    <source>
        <dbReference type="ARBA" id="ARBA00023015"/>
    </source>
</evidence>
<dbReference type="PROSITE" id="PS00463">
    <property type="entry name" value="ZN2_CY6_FUNGAL_1"/>
    <property type="match status" value="1"/>
</dbReference>
<dbReference type="PANTHER" id="PTHR31001:SF87">
    <property type="entry name" value="COL-21"/>
    <property type="match status" value="1"/>
</dbReference>
<dbReference type="VEuPathDB" id="FungiDB:ATEG_02250"/>
<dbReference type="PANTHER" id="PTHR31001">
    <property type="entry name" value="UNCHARACTERIZED TRANSCRIPTIONAL REGULATORY PROTEIN"/>
    <property type="match status" value="1"/>
</dbReference>
<evidence type="ECO:0000256" key="1">
    <source>
        <dbReference type="ARBA" id="ARBA00004123"/>
    </source>
</evidence>
<dbReference type="Proteomes" id="UP000007963">
    <property type="component" value="Unassembled WGS sequence"/>
</dbReference>
<evidence type="ECO:0000256" key="6">
    <source>
        <dbReference type="ARBA" id="ARBA00023242"/>
    </source>
</evidence>
<dbReference type="GO" id="GO:0000981">
    <property type="term" value="F:DNA-binding transcription factor activity, RNA polymerase II-specific"/>
    <property type="evidence" value="ECO:0007669"/>
    <property type="project" value="InterPro"/>
</dbReference>
<dbReference type="InterPro" id="IPR036864">
    <property type="entry name" value="Zn2-C6_fun-type_DNA-bd_sf"/>
</dbReference>
<dbReference type="InterPro" id="IPR050613">
    <property type="entry name" value="Sec_Metabolite_Reg"/>
</dbReference>
<evidence type="ECO:0000256" key="2">
    <source>
        <dbReference type="ARBA" id="ARBA00022723"/>
    </source>
</evidence>